<feature type="domain" description="Glycosyl transferase family 1" evidence="2">
    <location>
        <begin position="241"/>
        <end position="336"/>
    </location>
</feature>
<evidence type="ECO:0000259" key="2">
    <source>
        <dbReference type="Pfam" id="PF00534"/>
    </source>
</evidence>
<dbReference type="PANTHER" id="PTHR46401:SF2">
    <property type="entry name" value="GLYCOSYLTRANSFERASE WBBK-RELATED"/>
    <property type="match status" value="1"/>
</dbReference>
<dbReference type="RefSeq" id="WP_121197571.1">
    <property type="nucleotide sequence ID" value="NZ_RBKU01000001.1"/>
</dbReference>
<dbReference type="InterPro" id="IPR001296">
    <property type="entry name" value="Glyco_trans_1"/>
</dbReference>
<dbReference type="EMBL" id="RBKU01000001">
    <property type="protein sequence ID" value="RKR81917.1"/>
    <property type="molecule type" value="Genomic_DNA"/>
</dbReference>
<dbReference type="SUPFAM" id="SSF53756">
    <property type="entry name" value="UDP-Glycosyltransferase/glycogen phosphorylase"/>
    <property type="match status" value="1"/>
</dbReference>
<dbReference type="Gene3D" id="3.40.50.2000">
    <property type="entry name" value="Glycogen Phosphorylase B"/>
    <property type="match status" value="2"/>
</dbReference>
<accession>A0A495IZ09</accession>
<reference evidence="3 4" key="1">
    <citation type="submission" date="2018-10" db="EMBL/GenBank/DDBJ databases">
        <title>Genomic Encyclopedia of Archaeal and Bacterial Type Strains, Phase II (KMG-II): from individual species to whole genera.</title>
        <authorList>
            <person name="Goeker M."/>
        </authorList>
    </citation>
    <scope>NUCLEOTIDE SEQUENCE [LARGE SCALE GENOMIC DNA]</scope>
    <source>
        <strain evidence="3 4">DSM 18602</strain>
    </source>
</reference>
<keyword evidence="4" id="KW-1185">Reference proteome</keyword>
<gene>
    <name evidence="3" type="ORF">BDD43_2079</name>
</gene>
<dbReference type="OrthoDB" id="9787111at2"/>
<proteinExistence type="predicted"/>
<dbReference type="AlphaFoldDB" id="A0A495IZ09"/>
<protein>
    <submittedName>
        <fullName evidence="3">Glycosyltransferase involved in cell wall biosynthesis</fullName>
    </submittedName>
</protein>
<evidence type="ECO:0000313" key="3">
    <source>
        <dbReference type="EMBL" id="RKR81917.1"/>
    </source>
</evidence>
<sequence length="390" mass="43170">MKNIIAVQMLSSKSQSFGVFKQSVAALVNTGFNVKTITTASQAAQLSDLKGVDALILKNNDEFNPSPSIYAIFKTQIKLFFKIIKMAQPGDVVYINSIYSVMPGFAAKIKKAKLIWHIDNAKQQPRLFSLFLKHVINKTANQVIFASAASKDQLGLKNNQKQAIIYNTPTTEFIQQSAQLRNTNPTKKFTALMISASHAKQSINNYFELACRMPLIDFELLLTDTTENALSYMLSSARPANLNVFIEDNNRPEFYKRANIFINPSPASEHSASADVNVLEAMYFGMPVIVPTAGGLKELISTGKHGLVVDGADITTIEKALLELKTNQSLYNRVSAACLKQATLFNPALFSLQFTNLFKGERAQPYANLIQLFGNSYLNKEISVFNTNLA</sequence>
<dbReference type="GO" id="GO:0016757">
    <property type="term" value="F:glycosyltransferase activity"/>
    <property type="evidence" value="ECO:0007669"/>
    <property type="project" value="InterPro"/>
</dbReference>
<evidence type="ECO:0000313" key="4">
    <source>
        <dbReference type="Proteomes" id="UP000268007"/>
    </source>
</evidence>
<dbReference type="GO" id="GO:0009103">
    <property type="term" value="P:lipopolysaccharide biosynthetic process"/>
    <property type="evidence" value="ECO:0007669"/>
    <property type="project" value="TreeGrafter"/>
</dbReference>
<evidence type="ECO:0000256" key="1">
    <source>
        <dbReference type="ARBA" id="ARBA00022679"/>
    </source>
</evidence>
<dbReference type="CDD" id="cd03801">
    <property type="entry name" value="GT4_PimA-like"/>
    <property type="match status" value="1"/>
</dbReference>
<dbReference type="Proteomes" id="UP000268007">
    <property type="component" value="Unassembled WGS sequence"/>
</dbReference>
<name>A0A495IZ09_9SPHI</name>
<dbReference type="Pfam" id="PF00534">
    <property type="entry name" value="Glycos_transf_1"/>
    <property type="match status" value="1"/>
</dbReference>
<keyword evidence="1 3" id="KW-0808">Transferase</keyword>
<dbReference type="PANTHER" id="PTHR46401">
    <property type="entry name" value="GLYCOSYLTRANSFERASE WBBK-RELATED"/>
    <property type="match status" value="1"/>
</dbReference>
<organism evidence="3 4">
    <name type="scientific">Mucilaginibacter gracilis</name>
    <dbReference type="NCBI Taxonomy" id="423350"/>
    <lineage>
        <taxon>Bacteria</taxon>
        <taxon>Pseudomonadati</taxon>
        <taxon>Bacteroidota</taxon>
        <taxon>Sphingobacteriia</taxon>
        <taxon>Sphingobacteriales</taxon>
        <taxon>Sphingobacteriaceae</taxon>
        <taxon>Mucilaginibacter</taxon>
    </lineage>
</organism>
<comment type="caution">
    <text evidence="3">The sequence shown here is derived from an EMBL/GenBank/DDBJ whole genome shotgun (WGS) entry which is preliminary data.</text>
</comment>